<dbReference type="Proteomes" id="UP001056120">
    <property type="component" value="Linkage Group LG12"/>
</dbReference>
<keyword evidence="2" id="KW-1185">Reference proteome</keyword>
<sequence length="146" mass="15376">MAMVVVISLPLILFSVMLGVGCYLIGRARGRQDIRTHAQTFGVPVAPPNACPEDQSPSSCSKSKILEMPRPICESSGSFNFVKEYEAVLIRPLEYCNKEGEEGVGEGGGCGGLSRTVRAAGASEAPGNQRRHQRVVPVVLGTGCGG</sequence>
<name>A0ACB9HKG0_9ASTR</name>
<dbReference type="EMBL" id="CM042029">
    <property type="protein sequence ID" value="KAI3796204.1"/>
    <property type="molecule type" value="Genomic_DNA"/>
</dbReference>
<reference evidence="1 2" key="2">
    <citation type="journal article" date="2022" name="Mol. Ecol. Resour.">
        <title>The genomes of chicory, endive, great burdock and yacon provide insights into Asteraceae paleo-polyploidization history and plant inulin production.</title>
        <authorList>
            <person name="Fan W."/>
            <person name="Wang S."/>
            <person name="Wang H."/>
            <person name="Wang A."/>
            <person name="Jiang F."/>
            <person name="Liu H."/>
            <person name="Zhao H."/>
            <person name="Xu D."/>
            <person name="Zhang Y."/>
        </authorList>
    </citation>
    <scope>NUCLEOTIDE SEQUENCE [LARGE SCALE GENOMIC DNA]</scope>
    <source>
        <strain evidence="2">cv. Yunnan</strain>
        <tissue evidence="1">Leaves</tissue>
    </source>
</reference>
<proteinExistence type="predicted"/>
<gene>
    <name evidence="1" type="ORF">L1987_38870</name>
</gene>
<organism evidence="1 2">
    <name type="scientific">Smallanthus sonchifolius</name>
    <dbReference type="NCBI Taxonomy" id="185202"/>
    <lineage>
        <taxon>Eukaryota</taxon>
        <taxon>Viridiplantae</taxon>
        <taxon>Streptophyta</taxon>
        <taxon>Embryophyta</taxon>
        <taxon>Tracheophyta</taxon>
        <taxon>Spermatophyta</taxon>
        <taxon>Magnoliopsida</taxon>
        <taxon>eudicotyledons</taxon>
        <taxon>Gunneridae</taxon>
        <taxon>Pentapetalae</taxon>
        <taxon>asterids</taxon>
        <taxon>campanulids</taxon>
        <taxon>Asterales</taxon>
        <taxon>Asteraceae</taxon>
        <taxon>Asteroideae</taxon>
        <taxon>Heliantheae alliance</taxon>
        <taxon>Millerieae</taxon>
        <taxon>Smallanthus</taxon>
    </lineage>
</organism>
<comment type="caution">
    <text evidence="1">The sequence shown here is derived from an EMBL/GenBank/DDBJ whole genome shotgun (WGS) entry which is preliminary data.</text>
</comment>
<reference evidence="2" key="1">
    <citation type="journal article" date="2022" name="Mol. Ecol. Resour.">
        <title>The genomes of chicory, endive, great burdock and yacon provide insights into Asteraceae palaeo-polyploidization history and plant inulin production.</title>
        <authorList>
            <person name="Fan W."/>
            <person name="Wang S."/>
            <person name="Wang H."/>
            <person name="Wang A."/>
            <person name="Jiang F."/>
            <person name="Liu H."/>
            <person name="Zhao H."/>
            <person name="Xu D."/>
            <person name="Zhang Y."/>
        </authorList>
    </citation>
    <scope>NUCLEOTIDE SEQUENCE [LARGE SCALE GENOMIC DNA]</scope>
    <source>
        <strain evidence="2">cv. Yunnan</strain>
    </source>
</reference>
<evidence type="ECO:0000313" key="1">
    <source>
        <dbReference type="EMBL" id="KAI3796204.1"/>
    </source>
</evidence>
<evidence type="ECO:0000313" key="2">
    <source>
        <dbReference type="Proteomes" id="UP001056120"/>
    </source>
</evidence>
<accession>A0ACB9HKG0</accession>
<protein>
    <submittedName>
        <fullName evidence="1">Uncharacterized protein</fullName>
    </submittedName>
</protein>